<feature type="transmembrane region" description="Helical" evidence="1">
    <location>
        <begin position="58"/>
        <end position="81"/>
    </location>
</feature>
<organism evidence="2 3">
    <name type="scientific">Microbacterium keratanolyticum</name>
    <dbReference type="NCBI Taxonomy" id="67574"/>
    <lineage>
        <taxon>Bacteria</taxon>
        <taxon>Bacillati</taxon>
        <taxon>Actinomycetota</taxon>
        <taxon>Actinomycetes</taxon>
        <taxon>Micrococcales</taxon>
        <taxon>Microbacteriaceae</taxon>
        <taxon>Microbacterium</taxon>
    </lineage>
</organism>
<evidence type="ECO:0000256" key="1">
    <source>
        <dbReference type="SAM" id="Phobius"/>
    </source>
</evidence>
<gene>
    <name evidence="2" type="ORF">GCM10017596_27490</name>
</gene>
<evidence type="ECO:0000313" key="3">
    <source>
        <dbReference type="Proteomes" id="UP001142325"/>
    </source>
</evidence>
<reference evidence="2" key="1">
    <citation type="journal article" date="2014" name="Int. J. Syst. Evol. Microbiol.">
        <title>Complete genome sequence of Corynebacterium casei LMG S-19264T (=DSM 44701T), isolated from a smear-ripened cheese.</title>
        <authorList>
            <consortium name="US DOE Joint Genome Institute (JGI-PGF)"/>
            <person name="Walter F."/>
            <person name="Albersmeier A."/>
            <person name="Kalinowski J."/>
            <person name="Ruckert C."/>
        </authorList>
    </citation>
    <scope>NUCLEOTIDE SEQUENCE</scope>
    <source>
        <strain evidence="2">VKM Ac-1958</strain>
    </source>
</reference>
<evidence type="ECO:0000313" key="2">
    <source>
        <dbReference type="EMBL" id="GLK03034.1"/>
    </source>
</evidence>
<keyword evidence="3" id="KW-1185">Reference proteome</keyword>
<sequence length="241" mass="25640">MTPPPTSSNIGSRRLAWAIVRLATAAALLLAIVAQIIATVEYSRGQGHHLVTALANHLSYFTVLSTVAGAVVLAIGGIWLATRGRSGVDEPRWLSLLFLCIGSAVVITGLVYNLLLRNDGVPDPDTLVWASEIKHVVAPIVFAADLVLHVARRPLRWADATLALIFPVGWAIYTLARGEFITDPVTGNPWWYPYGFLNPHGAGYGSVAMYVVGIAALLAVIAALSIWASRRARGVATAVAS</sequence>
<accession>A0A9W6HVM9</accession>
<feature type="transmembrane region" description="Helical" evidence="1">
    <location>
        <begin position="160"/>
        <end position="176"/>
    </location>
</feature>
<feature type="transmembrane region" description="Helical" evidence="1">
    <location>
        <begin position="93"/>
        <end position="115"/>
    </location>
</feature>
<dbReference type="EMBL" id="BSET01000002">
    <property type="protein sequence ID" value="GLK03034.1"/>
    <property type="molecule type" value="Genomic_DNA"/>
</dbReference>
<dbReference type="RefSeq" id="WP_204937841.1">
    <property type="nucleotide sequence ID" value="NZ_BAAAUM010000002.1"/>
</dbReference>
<dbReference type="NCBIfam" id="NF038065">
    <property type="entry name" value="Pr6Pr"/>
    <property type="match status" value="1"/>
</dbReference>
<comment type="caution">
    <text evidence="2">The sequence shown here is derived from an EMBL/GenBank/DDBJ whole genome shotgun (WGS) entry which is preliminary data.</text>
</comment>
<keyword evidence="1" id="KW-0472">Membrane</keyword>
<feature type="transmembrane region" description="Helical" evidence="1">
    <location>
        <begin position="127"/>
        <end position="148"/>
    </location>
</feature>
<feature type="transmembrane region" description="Helical" evidence="1">
    <location>
        <begin position="15"/>
        <end position="38"/>
    </location>
</feature>
<proteinExistence type="predicted"/>
<dbReference type="InterPro" id="IPR049713">
    <property type="entry name" value="Pr6Pr-like"/>
</dbReference>
<dbReference type="AlphaFoldDB" id="A0A9W6HVM9"/>
<dbReference type="Proteomes" id="UP001142325">
    <property type="component" value="Unassembled WGS sequence"/>
</dbReference>
<keyword evidence="1" id="KW-1133">Transmembrane helix</keyword>
<name>A0A9W6HVM9_9MICO</name>
<protein>
    <recommendedName>
        <fullName evidence="4">FAR-17a/AIG1-like protein</fullName>
    </recommendedName>
</protein>
<keyword evidence="1" id="KW-0812">Transmembrane</keyword>
<evidence type="ECO:0008006" key="4">
    <source>
        <dbReference type="Google" id="ProtNLM"/>
    </source>
</evidence>
<reference evidence="2" key="2">
    <citation type="submission" date="2023-01" db="EMBL/GenBank/DDBJ databases">
        <authorList>
            <person name="Sun Q."/>
            <person name="Evtushenko L."/>
        </authorList>
    </citation>
    <scope>NUCLEOTIDE SEQUENCE</scope>
    <source>
        <strain evidence="2">VKM Ac-1958</strain>
    </source>
</reference>
<feature type="transmembrane region" description="Helical" evidence="1">
    <location>
        <begin position="207"/>
        <end position="228"/>
    </location>
</feature>